<gene>
    <name evidence="2" type="ORF">BSTOLATCC_MIC18452</name>
</gene>
<reference evidence="2" key="1">
    <citation type="submission" date="2021-09" db="EMBL/GenBank/DDBJ databases">
        <authorList>
            <consortium name="AG Swart"/>
            <person name="Singh M."/>
            <person name="Singh A."/>
            <person name="Seah K."/>
            <person name="Emmerich C."/>
        </authorList>
    </citation>
    <scope>NUCLEOTIDE SEQUENCE</scope>
    <source>
        <strain evidence="2">ATCC30299</strain>
    </source>
</reference>
<dbReference type="Proteomes" id="UP001162131">
    <property type="component" value="Unassembled WGS sequence"/>
</dbReference>
<proteinExistence type="predicted"/>
<evidence type="ECO:0000256" key="1">
    <source>
        <dbReference type="SAM" id="MobiDB-lite"/>
    </source>
</evidence>
<protein>
    <submittedName>
        <fullName evidence="2">Uncharacterized protein</fullName>
    </submittedName>
</protein>
<dbReference type="EMBL" id="CAJZBQ010000018">
    <property type="protein sequence ID" value="CAG9317198.1"/>
    <property type="molecule type" value="Genomic_DNA"/>
</dbReference>
<evidence type="ECO:0000313" key="3">
    <source>
        <dbReference type="Proteomes" id="UP001162131"/>
    </source>
</evidence>
<comment type="caution">
    <text evidence="2">The sequence shown here is derived from an EMBL/GenBank/DDBJ whole genome shotgun (WGS) entry which is preliminary data.</text>
</comment>
<keyword evidence="3" id="KW-1185">Reference proteome</keyword>
<evidence type="ECO:0000313" key="2">
    <source>
        <dbReference type="EMBL" id="CAG9317198.1"/>
    </source>
</evidence>
<name>A0AAU9IVI9_9CILI</name>
<accession>A0AAU9IVI9</accession>
<organism evidence="2 3">
    <name type="scientific">Blepharisma stoltei</name>
    <dbReference type="NCBI Taxonomy" id="1481888"/>
    <lineage>
        <taxon>Eukaryota</taxon>
        <taxon>Sar</taxon>
        <taxon>Alveolata</taxon>
        <taxon>Ciliophora</taxon>
        <taxon>Postciliodesmatophora</taxon>
        <taxon>Heterotrichea</taxon>
        <taxon>Heterotrichida</taxon>
        <taxon>Blepharismidae</taxon>
        <taxon>Blepharisma</taxon>
    </lineage>
</organism>
<feature type="region of interest" description="Disordered" evidence="1">
    <location>
        <begin position="129"/>
        <end position="160"/>
    </location>
</feature>
<dbReference type="AlphaFoldDB" id="A0AAU9IVI9"/>
<sequence length="446" mass="51368">MLPSKSITYGNKGSFRKTIFQAAAISTYSKEDAYEKMNSFKSIGTGCIWAGIIYRVKESEDFYEEIKGVGQKLLSLASKMGISDIVLGVRIWEKGEISSYDLARMVLERAKELIDYIFSLPEPIVPPPPNPPSVHIKTPSPSPSPYPSTISRAPTPRQPKKIESELDRALKRLYKIVDEIQETDMATMKELVNHSHIGKVLFGLHSLIEKDPSLKRSVKFFELKDVKKLMHRLDPTTISNFKLNQTIFALKSRPKVNFHSLEKISHCAALIYKYLKTFINISHGNYTDVFALKFEKEEKKLPKLKKKLTTLSNTPRIWKPRLKERGSHLPFKEMAFSFEEYMVPHPVGIFEDRFASELDHYDKKFGRRSLDLDENIKKKEIKLKNLMKIDKLVDRTLNKSIAVEVSKEEAEFIMDEQDLEDQPINKLMGLVQVLEESRKKRDSLAE</sequence>